<dbReference type="EMBL" id="BAABDH010000018">
    <property type="protein sequence ID" value="GAA3927190.1"/>
    <property type="molecule type" value="Genomic_DNA"/>
</dbReference>
<accession>A0ABP7MPN1</accession>
<sequence length="307" mass="32676">MRATLLLLCLLLAGEIQAQGKDHVRIGGTHVSLIPPPGFTAAASFSGLEHKATGASILVAELPTPVQQLTAGMSEAALAARGMRLLQMQAVSLHGTPATLLRVSQKAGGTAYQKQILLFGDATQTVLVTGTYPEATPAAAGPVQAALLSTFYAPQTRAEVPAAPFGLNVAGTRFRFAKNLAGSLLYTTDGRPAPQGPDQAAVIVGTSLGAVDVADADQEQYSLLHLRQTPNGQTLHVRSSYPITINRMRGYEVIADGQDAQGRPQLVYQVMLFADTDKYYLIVGITDNHFDEHLATFQALAQTFRRR</sequence>
<dbReference type="RefSeq" id="WP_345111249.1">
    <property type="nucleotide sequence ID" value="NZ_BAABDH010000018.1"/>
</dbReference>
<evidence type="ECO:0000313" key="3">
    <source>
        <dbReference type="Proteomes" id="UP001499909"/>
    </source>
</evidence>
<reference evidence="3" key="1">
    <citation type="journal article" date="2019" name="Int. J. Syst. Evol. Microbiol.">
        <title>The Global Catalogue of Microorganisms (GCM) 10K type strain sequencing project: providing services to taxonomists for standard genome sequencing and annotation.</title>
        <authorList>
            <consortium name="The Broad Institute Genomics Platform"/>
            <consortium name="The Broad Institute Genome Sequencing Center for Infectious Disease"/>
            <person name="Wu L."/>
            <person name="Ma J."/>
        </authorList>
    </citation>
    <scope>NUCLEOTIDE SEQUENCE [LARGE SCALE GENOMIC DNA]</scope>
    <source>
        <strain evidence="3">JCM 17214</strain>
    </source>
</reference>
<organism evidence="2 3">
    <name type="scientific">Hymenobacter algoricola</name>
    <dbReference type="NCBI Taxonomy" id="486267"/>
    <lineage>
        <taxon>Bacteria</taxon>
        <taxon>Pseudomonadati</taxon>
        <taxon>Bacteroidota</taxon>
        <taxon>Cytophagia</taxon>
        <taxon>Cytophagales</taxon>
        <taxon>Hymenobacteraceae</taxon>
        <taxon>Hymenobacter</taxon>
    </lineage>
</organism>
<comment type="caution">
    <text evidence="2">The sequence shown here is derived from an EMBL/GenBank/DDBJ whole genome shotgun (WGS) entry which is preliminary data.</text>
</comment>
<protein>
    <recommendedName>
        <fullName evidence="4">DUF1795 domain-containing protein</fullName>
    </recommendedName>
</protein>
<gene>
    <name evidence="2" type="ORF">GCM10022406_11210</name>
</gene>
<evidence type="ECO:0000313" key="2">
    <source>
        <dbReference type="EMBL" id="GAA3927190.1"/>
    </source>
</evidence>
<feature type="signal peptide" evidence="1">
    <location>
        <begin position="1"/>
        <end position="18"/>
    </location>
</feature>
<proteinExistence type="predicted"/>
<feature type="chain" id="PRO_5045356909" description="DUF1795 domain-containing protein" evidence="1">
    <location>
        <begin position="19"/>
        <end position="307"/>
    </location>
</feature>
<name>A0ABP7MPN1_9BACT</name>
<evidence type="ECO:0008006" key="4">
    <source>
        <dbReference type="Google" id="ProtNLM"/>
    </source>
</evidence>
<keyword evidence="3" id="KW-1185">Reference proteome</keyword>
<evidence type="ECO:0000256" key="1">
    <source>
        <dbReference type="SAM" id="SignalP"/>
    </source>
</evidence>
<keyword evidence="1" id="KW-0732">Signal</keyword>
<dbReference type="Proteomes" id="UP001499909">
    <property type="component" value="Unassembled WGS sequence"/>
</dbReference>